<name>A0A940IHA4_9BACT</name>
<dbReference type="Proteomes" id="UP000725002">
    <property type="component" value="Unassembled WGS sequence"/>
</dbReference>
<protein>
    <submittedName>
        <fullName evidence="1">Uncharacterized protein</fullName>
    </submittedName>
</protein>
<comment type="caution">
    <text evidence="1">The sequence shown here is derived from an EMBL/GenBank/DDBJ whole genome shotgun (WGS) entry which is preliminary data.</text>
</comment>
<sequence>MSKKIRIPGVSFSLSRALGIDKVKRQIARETGIPTTKSGLEKKIGRTIINAVFGRKTR</sequence>
<reference evidence="1" key="2">
    <citation type="journal article" date="2021" name="PeerJ">
        <title>Extensive microbial diversity within the chicken gut microbiome revealed by metagenomics and culture.</title>
        <authorList>
            <person name="Gilroy R."/>
            <person name="Ravi A."/>
            <person name="Getino M."/>
            <person name="Pursley I."/>
            <person name="Horton D.L."/>
            <person name="Alikhan N.F."/>
            <person name="Baker D."/>
            <person name="Gharbi K."/>
            <person name="Hall N."/>
            <person name="Watson M."/>
            <person name="Adriaenssens E.M."/>
            <person name="Foster-Nyarko E."/>
            <person name="Jarju S."/>
            <person name="Secka A."/>
            <person name="Antonio M."/>
            <person name="Oren A."/>
            <person name="Chaudhuri R.R."/>
            <person name="La Ragione R."/>
            <person name="Hildebrand F."/>
            <person name="Pallen M.J."/>
        </authorList>
    </citation>
    <scope>NUCLEOTIDE SEQUENCE</scope>
    <source>
        <strain evidence="1">G3-8215</strain>
    </source>
</reference>
<evidence type="ECO:0000313" key="2">
    <source>
        <dbReference type="Proteomes" id="UP000725002"/>
    </source>
</evidence>
<reference evidence="1" key="1">
    <citation type="submission" date="2020-10" db="EMBL/GenBank/DDBJ databases">
        <authorList>
            <person name="Gilroy R."/>
        </authorList>
    </citation>
    <scope>NUCLEOTIDE SEQUENCE</scope>
    <source>
        <strain evidence="1">G3-8215</strain>
    </source>
</reference>
<dbReference type="EMBL" id="JADILV010000001">
    <property type="protein sequence ID" value="MBO8482501.1"/>
    <property type="molecule type" value="Genomic_DNA"/>
</dbReference>
<dbReference type="AlphaFoldDB" id="A0A940IHA4"/>
<evidence type="ECO:0000313" key="1">
    <source>
        <dbReference type="EMBL" id="MBO8482501.1"/>
    </source>
</evidence>
<accession>A0A940IHA4</accession>
<proteinExistence type="predicted"/>
<organism evidence="1 2">
    <name type="scientific">Candidatus Cryptobacteroides avicola</name>
    <dbReference type="NCBI Taxonomy" id="2840757"/>
    <lineage>
        <taxon>Bacteria</taxon>
        <taxon>Pseudomonadati</taxon>
        <taxon>Bacteroidota</taxon>
        <taxon>Bacteroidia</taxon>
        <taxon>Bacteroidales</taxon>
        <taxon>Candidatus Cryptobacteroides</taxon>
    </lineage>
</organism>
<gene>
    <name evidence="1" type="ORF">IAB75_00035</name>
</gene>